<reference evidence="1" key="1">
    <citation type="submission" date="2015-04" db="EMBL/GenBank/DDBJ databases">
        <title>The genome sequence of the plant pathogenic Rhizarian Plasmodiophora brassicae reveals insights in its biotrophic life cycle and the origin of chitin synthesis.</title>
        <authorList>
            <person name="Schwelm A."/>
            <person name="Fogelqvist J."/>
            <person name="Knaust A."/>
            <person name="Julke S."/>
            <person name="Lilja T."/>
            <person name="Dhandapani V."/>
            <person name="Bonilla-Rosso G."/>
            <person name="Karlsson M."/>
            <person name="Shevchenko A."/>
            <person name="Choi S.R."/>
            <person name="Kim H.G."/>
            <person name="Park J.Y."/>
            <person name="Lim Y.P."/>
            <person name="Ludwig-Muller J."/>
            <person name="Dixelius C."/>
        </authorList>
    </citation>
    <scope>NUCLEOTIDE SEQUENCE</scope>
    <source>
        <tissue evidence="1">Potato root galls</tissue>
    </source>
</reference>
<evidence type="ECO:0000313" key="1">
    <source>
        <dbReference type="EMBL" id="CRZ07183.1"/>
    </source>
</evidence>
<name>A0A0H5QYX3_9EUKA</name>
<organism evidence="1">
    <name type="scientific">Spongospora subterranea</name>
    <dbReference type="NCBI Taxonomy" id="70186"/>
    <lineage>
        <taxon>Eukaryota</taxon>
        <taxon>Sar</taxon>
        <taxon>Rhizaria</taxon>
        <taxon>Endomyxa</taxon>
        <taxon>Phytomyxea</taxon>
        <taxon>Plasmodiophorida</taxon>
        <taxon>Plasmodiophoridae</taxon>
        <taxon>Spongospora</taxon>
    </lineage>
</organism>
<sequence length="110" mass="12423">MPFLLGLTHMDLWQNSDEISASNSKIRVRQHVGISGFLSLLVLQSLQIPMHLRCSGRSPRSCTTCDIPFACGNNRSGKTLIVEQKSGQSDFAKCIQYIISLWPQFDDKYF</sequence>
<dbReference type="EMBL" id="HACM01006741">
    <property type="protein sequence ID" value="CRZ07183.1"/>
    <property type="molecule type" value="Transcribed_RNA"/>
</dbReference>
<accession>A0A0H5QYX3</accession>
<protein>
    <submittedName>
        <fullName evidence="1">Uncharacterized protein</fullName>
    </submittedName>
</protein>
<proteinExistence type="predicted"/>
<dbReference type="AlphaFoldDB" id="A0A0H5QYX3"/>